<feature type="compositionally biased region" description="Low complexity" evidence="1">
    <location>
        <begin position="149"/>
        <end position="160"/>
    </location>
</feature>
<protein>
    <recommendedName>
        <fullName evidence="5">DUF4129 domain-containing protein</fullName>
    </recommendedName>
</protein>
<evidence type="ECO:0000256" key="2">
    <source>
        <dbReference type="SAM" id="Phobius"/>
    </source>
</evidence>
<name>A0A2I8VLQ4_9EURY</name>
<evidence type="ECO:0000313" key="4">
    <source>
        <dbReference type="Proteomes" id="UP000236584"/>
    </source>
</evidence>
<feature type="compositionally biased region" description="Gly residues" evidence="1">
    <location>
        <begin position="27"/>
        <end position="66"/>
    </location>
</feature>
<reference evidence="3 4" key="1">
    <citation type="submission" date="2018-01" db="EMBL/GenBank/DDBJ databases">
        <title>Complete genome sequence of Salinigranum rubrum GX10T, an extremely halophilic archaeon isolated from a marine solar saltern.</title>
        <authorList>
            <person name="Han S."/>
        </authorList>
    </citation>
    <scope>NUCLEOTIDE SEQUENCE [LARGE SCALE GENOMIC DNA]</scope>
    <source>
        <strain evidence="3 4">GX10</strain>
    </source>
</reference>
<proteinExistence type="predicted"/>
<feature type="region of interest" description="Disordered" evidence="1">
    <location>
        <begin position="24"/>
        <end position="66"/>
    </location>
</feature>
<keyword evidence="2" id="KW-0472">Membrane</keyword>
<dbReference type="Proteomes" id="UP000236584">
    <property type="component" value="Chromosome"/>
</dbReference>
<keyword evidence="2" id="KW-1133">Transmembrane helix</keyword>
<sequence>MGVLFEGNGTNLEPSRAVVRISLVETGPGGGGGGTGDGSGSGDGGGSGEGGGDGAAGGGGGGGGGSGGGGGVGGAIRGASDSVSRTVLGIAGPFAAVEFYGVSVRGLMSAPWFGAALVLVGLLVPVGFAVAVLRWRRRAAPEARRGTDPAAPSTPSPVAAIGTDELPGLLFDIARGRLDADDPRLAVEYAYLGARVGVSARHAIPNQGTHRRFAAACAARLDDADGERFGTLTERYEQAVFGARELSVDQASAALTEARNLVEPLGGEPATLSHPNGRVSTDRYSELIRHDVSRLDD</sequence>
<accession>A0A2I8VLQ4</accession>
<dbReference type="AlphaFoldDB" id="A0A2I8VLQ4"/>
<organism evidence="3 4">
    <name type="scientific">Salinigranum rubrum</name>
    <dbReference type="NCBI Taxonomy" id="755307"/>
    <lineage>
        <taxon>Archaea</taxon>
        <taxon>Methanobacteriati</taxon>
        <taxon>Methanobacteriota</taxon>
        <taxon>Stenosarchaea group</taxon>
        <taxon>Halobacteria</taxon>
        <taxon>Halobacteriales</taxon>
        <taxon>Haloferacaceae</taxon>
        <taxon>Salinigranum</taxon>
    </lineage>
</organism>
<keyword evidence="4" id="KW-1185">Reference proteome</keyword>
<evidence type="ECO:0000313" key="3">
    <source>
        <dbReference type="EMBL" id="AUV82862.1"/>
    </source>
</evidence>
<dbReference type="EMBL" id="CP026309">
    <property type="protein sequence ID" value="AUV82862.1"/>
    <property type="molecule type" value="Genomic_DNA"/>
</dbReference>
<gene>
    <name evidence="3" type="ORF">C2R22_15450</name>
</gene>
<feature type="region of interest" description="Disordered" evidence="1">
    <location>
        <begin position="141"/>
        <end position="160"/>
    </location>
</feature>
<feature type="transmembrane region" description="Helical" evidence="2">
    <location>
        <begin position="112"/>
        <end position="135"/>
    </location>
</feature>
<keyword evidence="2" id="KW-0812">Transmembrane</keyword>
<dbReference type="KEGG" id="srub:C2R22_15450"/>
<evidence type="ECO:0008006" key="5">
    <source>
        <dbReference type="Google" id="ProtNLM"/>
    </source>
</evidence>
<evidence type="ECO:0000256" key="1">
    <source>
        <dbReference type="SAM" id="MobiDB-lite"/>
    </source>
</evidence>